<dbReference type="GO" id="GO:0000977">
    <property type="term" value="F:RNA polymerase II transcription regulatory region sequence-specific DNA binding"/>
    <property type="evidence" value="ECO:0007669"/>
    <property type="project" value="TreeGrafter"/>
</dbReference>
<dbReference type="SMART" id="SM00353">
    <property type="entry name" value="HLH"/>
    <property type="match status" value="1"/>
</dbReference>
<dbReference type="CDD" id="cd11433">
    <property type="entry name" value="bHLH-PAS_HIF"/>
    <property type="match status" value="1"/>
</dbReference>
<keyword evidence="3" id="KW-0805">Transcription regulation</keyword>
<dbReference type="GO" id="GO:0071456">
    <property type="term" value="P:cellular response to hypoxia"/>
    <property type="evidence" value="ECO:0007669"/>
    <property type="project" value="TreeGrafter"/>
</dbReference>
<dbReference type="PANTHER" id="PTHR23043:SF17">
    <property type="entry name" value="PROTEIN SIMILAR"/>
    <property type="match status" value="1"/>
</dbReference>
<evidence type="ECO:0000259" key="9">
    <source>
        <dbReference type="PROSITE" id="PS50888"/>
    </source>
</evidence>
<gene>
    <name evidence="10" type="ORF">E2986_06353</name>
</gene>
<dbReference type="AlphaFoldDB" id="A0A833S8H7"/>
<protein>
    <submittedName>
        <fullName evidence="10">Uncharacterized protein</fullName>
    </submittedName>
</protein>
<evidence type="ECO:0000313" key="10">
    <source>
        <dbReference type="EMBL" id="KAF3425137.1"/>
    </source>
</evidence>
<evidence type="ECO:0000256" key="6">
    <source>
        <dbReference type="ARBA" id="ARBA00023242"/>
    </source>
</evidence>
<organism evidence="10 11">
    <name type="scientific">Frieseomelitta varia</name>
    <dbReference type="NCBI Taxonomy" id="561572"/>
    <lineage>
        <taxon>Eukaryota</taxon>
        <taxon>Metazoa</taxon>
        <taxon>Ecdysozoa</taxon>
        <taxon>Arthropoda</taxon>
        <taxon>Hexapoda</taxon>
        <taxon>Insecta</taxon>
        <taxon>Pterygota</taxon>
        <taxon>Neoptera</taxon>
        <taxon>Endopterygota</taxon>
        <taxon>Hymenoptera</taxon>
        <taxon>Apocrita</taxon>
        <taxon>Aculeata</taxon>
        <taxon>Apoidea</taxon>
        <taxon>Anthophila</taxon>
        <taxon>Apidae</taxon>
        <taxon>Frieseomelitta</taxon>
    </lineage>
</organism>
<sequence length="575" mass="64676">MIAPRVQPIGTLPDDEPGRCSSWIARQPGHANFYDDDRPTLPSCRFARAQIQQSLPVSDYRSLNPCAERSYDDRRGDPTFESLPYQASLPCAEPSASIEQLQSQLQPPQCSQFRDCAQNLVHGGGKSCQLGPIDVEDLALYFEPDKPPSINCPPRVYRPSSSSSDSSNFRRAKSTRYGPYPSLASGCKPLERSGFSSSDELLLPSVNWLDEREFCDDCPQPFAFCTEERWLQCPASDRCPLYDTAYTHGQNVLPPCLLEDLRNECRFRYGCDEDEQLLEDYLSNEKRKEKSRDAARCRRSKETDIFTELAAALPVPPEQAAHLDKASVMRLAIAYLKVRSVVDSIPGTVAKSETLNQMDELFSKALNGFMLVLSSDGNMIYLSENVSDYLGVSQMDMMGQSVYEYSHPCDHEELRECLSSKPPENNDKRTCSFFLRLKCTLTSKGRKVNLKSASYKVIHCTGRLTYIRDPASSRSENEANEDAEQKSDDEENERDTGASLVLLGCPIPHPSNIEIPLGRHTFLSKHSLSMKFTYADEKLAEYLGWDSEELVGQSVFEFHHALDNLALDKSFKSCE</sequence>
<evidence type="ECO:0000256" key="4">
    <source>
        <dbReference type="ARBA" id="ARBA00023125"/>
    </source>
</evidence>
<dbReference type="InterPro" id="IPR035965">
    <property type="entry name" value="PAS-like_dom_sf"/>
</dbReference>
<dbReference type="InterPro" id="IPR001067">
    <property type="entry name" value="Nuc_translocat"/>
</dbReference>
<dbReference type="InterPro" id="IPR013767">
    <property type="entry name" value="PAS_fold"/>
</dbReference>
<feature type="region of interest" description="Disordered" evidence="7">
    <location>
        <begin position="151"/>
        <end position="177"/>
    </location>
</feature>
<keyword evidence="11" id="KW-1185">Reference proteome</keyword>
<evidence type="ECO:0000256" key="3">
    <source>
        <dbReference type="ARBA" id="ARBA00023015"/>
    </source>
</evidence>
<dbReference type="GO" id="GO:0005634">
    <property type="term" value="C:nucleus"/>
    <property type="evidence" value="ECO:0007669"/>
    <property type="project" value="UniProtKB-SubCell"/>
</dbReference>
<dbReference type="GO" id="GO:0005737">
    <property type="term" value="C:cytoplasm"/>
    <property type="evidence" value="ECO:0007669"/>
    <property type="project" value="InterPro"/>
</dbReference>
<evidence type="ECO:0000256" key="5">
    <source>
        <dbReference type="ARBA" id="ARBA00023163"/>
    </source>
</evidence>
<dbReference type="PANTHER" id="PTHR23043">
    <property type="entry name" value="HYPOXIA-INDUCIBLE FACTOR 1 ALPHA"/>
    <property type="match status" value="1"/>
</dbReference>
<evidence type="ECO:0000256" key="7">
    <source>
        <dbReference type="SAM" id="MobiDB-lite"/>
    </source>
</evidence>
<name>A0A833S8H7_9HYME</name>
<dbReference type="SUPFAM" id="SSF55785">
    <property type="entry name" value="PYP-like sensor domain (PAS domain)"/>
    <property type="match status" value="2"/>
</dbReference>
<comment type="caution">
    <text evidence="10">The sequence shown here is derived from an EMBL/GenBank/DDBJ whole genome shotgun (WGS) entry which is preliminary data.</text>
</comment>
<keyword evidence="2" id="KW-0677">Repeat</keyword>
<dbReference type="GO" id="GO:0046983">
    <property type="term" value="F:protein dimerization activity"/>
    <property type="evidence" value="ECO:0007669"/>
    <property type="project" value="InterPro"/>
</dbReference>
<dbReference type="GO" id="GO:0000981">
    <property type="term" value="F:DNA-binding transcription factor activity, RNA polymerase II-specific"/>
    <property type="evidence" value="ECO:0007669"/>
    <property type="project" value="TreeGrafter"/>
</dbReference>
<dbReference type="PROSITE" id="PS50888">
    <property type="entry name" value="BHLH"/>
    <property type="match status" value="1"/>
</dbReference>
<reference evidence="10" key="1">
    <citation type="submission" date="2019-11" db="EMBL/GenBank/DDBJ databases">
        <title>The nuclear and mitochondrial genomes of Frieseomelitta varia - a highly eusocial stingless bee (Meliponini) with a permanently sterile worker caste.</title>
        <authorList>
            <person name="Freitas F.C.P."/>
            <person name="Lourenco A.P."/>
            <person name="Nunes F.M.F."/>
            <person name="Paschoal A.R."/>
            <person name="Abreu F.C.P."/>
            <person name="Barbin F.O."/>
            <person name="Bataglia L."/>
            <person name="Cardoso-Junior C.A.M."/>
            <person name="Cervoni M.S."/>
            <person name="Silva S.R."/>
            <person name="Dalarmi F."/>
            <person name="Del Lama M.A."/>
            <person name="Depintor T.S."/>
            <person name="Ferreira K.M."/>
            <person name="Goria P.S."/>
            <person name="Jaskot M.C."/>
            <person name="Lago D.C."/>
            <person name="Luna-Lucena D."/>
            <person name="Moda L.M."/>
            <person name="Nascimento L."/>
            <person name="Pedrino M."/>
            <person name="Rabico F.O."/>
            <person name="Sanches F.C."/>
            <person name="Santos D.E."/>
            <person name="Santos C.G."/>
            <person name="Vieira J."/>
            <person name="Lopes T.F."/>
            <person name="Barchuk A.R."/>
            <person name="Hartfelder K."/>
            <person name="Simoes Z.L.P."/>
            <person name="Bitondi M.M.G."/>
            <person name="Pinheiro D.G."/>
        </authorList>
    </citation>
    <scope>NUCLEOTIDE SEQUENCE</scope>
    <source>
        <strain evidence="10">USP_RPSP 00005682</strain>
        <tissue evidence="10">Whole individual</tissue>
    </source>
</reference>
<dbReference type="SUPFAM" id="SSF47459">
    <property type="entry name" value="HLH, helix-loop-helix DNA-binding domain"/>
    <property type="match status" value="1"/>
</dbReference>
<dbReference type="Gene3D" id="3.30.450.20">
    <property type="entry name" value="PAS domain"/>
    <property type="match status" value="2"/>
</dbReference>
<feature type="region of interest" description="Disordered" evidence="7">
    <location>
        <begin position="470"/>
        <end position="495"/>
    </location>
</feature>
<dbReference type="SMART" id="SM00091">
    <property type="entry name" value="PAS"/>
    <property type="match status" value="2"/>
</dbReference>
<keyword evidence="6" id="KW-0539">Nucleus</keyword>
<proteinExistence type="predicted"/>
<evidence type="ECO:0000313" key="11">
    <source>
        <dbReference type="Proteomes" id="UP000655588"/>
    </source>
</evidence>
<keyword evidence="5" id="KW-0804">Transcription</keyword>
<feature type="domain" description="BHLH" evidence="9">
    <location>
        <begin position="286"/>
        <end position="339"/>
    </location>
</feature>
<dbReference type="Pfam" id="PF00989">
    <property type="entry name" value="PAS"/>
    <property type="match status" value="1"/>
</dbReference>
<feature type="domain" description="PAS" evidence="8">
    <location>
        <begin position="354"/>
        <end position="418"/>
    </location>
</feature>
<evidence type="ECO:0000259" key="8">
    <source>
        <dbReference type="PROSITE" id="PS50112"/>
    </source>
</evidence>
<feature type="compositionally biased region" description="Acidic residues" evidence="7">
    <location>
        <begin position="478"/>
        <end position="493"/>
    </location>
</feature>
<feature type="domain" description="PAS" evidence="8">
    <location>
        <begin position="531"/>
        <end position="575"/>
    </location>
</feature>
<dbReference type="Pfam" id="PF23171">
    <property type="entry name" value="bHLH_HIF1A"/>
    <property type="match status" value="1"/>
</dbReference>
<dbReference type="EMBL" id="WNWW01000417">
    <property type="protein sequence ID" value="KAF3425137.1"/>
    <property type="molecule type" value="Genomic_DNA"/>
</dbReference>
<dbReference type="GO" id="GO:0005667">
    <property type="term" value="C:transcription regulator complex"/>
    <property type="evidence" value="ECO:0007669"/>
    <property type="project" value="InterPro"/>
</dbReference>
<dbReference type="Proteomes" id="UP000655588">
    <property type="component" value="Unassembled WGS sequence"/>
</dbReference>
<evidence type="ECO:0000256" key="1">
    <source>
        <dbReference type="ARBA" id="ARBA00004123"/>
    </source>
</evidence>
<dbReference type="GO" id="GO:0045944">
    <property type="term" value="P:positive regulation of transcription by RNA polymerase II"/>
    <property type="evidence" value="ECO:0007669"/>
    <property type="project" value="UniProtKB-ARBA"/>
</dbReference>
<dbReference type="InterPro" id="IPR036638">
    <property type="entry name" value="HLH_DNA-bd_sf"/>
</dbReference>
<accession>A0A833S8H7</accession>
<dbReference type="InterPro" id="IPR000014">
    <property type="entry name" value="PAS"/>
</dbReference>
<dbReference type="Gene3D" id="4.10.280.10">
    <property type="entry name" value="Helix-loop-helix DNA-binding domain"/>
    <property type="match status" value="1"/>
</dbReference>
<dbReference type="CDD" id="cd00130">
    <property type="entry name" value="PAS"/>
    <property type="match status" value="2"/>
</dbReference>
<dbReference type="PRINTS" id="PR00785">
    <property type="entry name" value="NCTRNSLOCATR"/>
</dbReference>
<dbReference type="PROSITE" id="PS50112">
    <property type="entry name" value="PAS"/>
    <property type="match status" value="2"/>
</dbReference>
<dbReference type="InterPro" id="IPR011598">
    <property type="entry name" value="bHLH_dom"/>
</dbReference>
<comment type="subcellular location">
    <subcellularLocation>
        <location evidence="1">Nucleus</location>
    </subcellularLocation>
</comment>
<evidence type="ECO:0000256" key="2">
    <source>
        <dbReference type="ARBA" id="ARBA00022737"/>
    </source>
</evidence>
<keyword evidence="4" id="KW-0238">DNA-binding</keyword>